<dbReference type="RefSeq" id="WP_378113093.1">
    <property type="nucleotide sequence ID" value="NZ_JBHSNC010000051.1"/>
</dbReference>
<protein>
    <submittedName>
        <fullName evidence="1">Uncharacterized protein</fullName>
    </submittedName>
</protein>
<accession>A0ABW0R2B3</accession>
<comment type="caution">
    <text evidence="1">The sequence shown here is derived from an EMBL/GenBank/DDBJ whole genome shotgun (WGS) entry which is preliminary data.</text>
</comment>
<dbReference type="EMBL" id="JBHSNC010000051">
    <property type="protein sequence ID" value="MFC5531153.1"/>
    <property type="molecule type" value="Genomic_DNA"/>
</dbReference>
<gene>
    <name evidence="1" type="ORF">ACFPQ4_17170</name>
</gene>
<evidence type="ECO:0000313" key="1">
    <source>
        <dbReference type="EMBL" id="MFC5531153.1"/>
    </source>
</evidence>
<name>A0ABW0R2B3_9BACL</name>
<keyword evidence="2" id="KW-1185">Reference proteome</keyword>
<evidence type="ECO:0000313" key="2">
    <source>
        <dbReference type="Proteomes" id="UP001596108"/>
    </source>
</evidence>
<dbReference type="Proteomes" id="UP001596108">
    <property type="component" value="Unassembled WGS sequence"/>
</dbReference>
<sequence length="59" mass="6810">MREWLPQTIPHLKESTVFWITYPKASAKVKTDINRDTLWPLVHSLSGYRPVSNVAVDDT</sequence>
<organism evidence="1 2">
    <name type="scientific">Cohnella yongneupensis</name>
    <dbReference type="NCBI Taxonomy" id="425006"/>
    <lineage>
        <taxon>Bacteria</taxon>
        <taxon>Bacillati</taxon>
        <taxon>Bacillota</taxon>
        <taxon>Bacilli</taxon>
        <taxon>Bacillales</taxon>
        <taxon>Paenibacillaceae</taxon>
        <taxon>Cohnella</taxon>
    </lineage>
</organism>
<reference evidence="2" key="1">
    <citation type="journal article" date="2019" name="Int. J. Syst. Evol. Microbiol.">
        <title>The Global Catalogue of Microorganisms (GCM) 10K type strain sequencing project: providing services to taxonomists for standard genome sequencing and annotation.</title>
        <authorList>
            <consortium name="The Broad Institute Genomics Platform"/>
            <consortium name="The Broad Institute Genome Sequencing Center for Infectious Disease"/>
            <person name="Wu L."/>
            <person name="Ma J."/>
        </authorList>
    </citation>
    <scope>NUCLEOTIDE SEQUENCE [LARGE SCALE GENOMIC DNA]</scope>
    <source>
        <strain evidence="2">CGMCC 1.18578</strain>
    </source>
</reference>
<proteinExistence type="predicted"/>